<reference evidence="1 2" key="2">
    <citation type="submission" date="2020-04" db="EMBL/GenBank/DDBJ databases">
        <title>Genome sequencing and assembly of multiple isolates from the Colletotrichum gloeosporioides species complex.</title>
        <authorList>
            <person name="Gan P."/>
            <person name="Shirasu K."/>
        </authorList>
    </citation>
    <scope>NUCLEOTIDE SEQUENCE [LARGE SCALE GENOMIC DNA]</scope>
    <source>
        <strain evidence="1 2">Nara gc5</strain>
    </source>
</reference>
<dbReference type="InParanoid" id="A0A7J6JH28"/>
<reference evidence="1 2" key="1">
    <citation type="submission" date="2012-08" db="EMBL/GenBank/DDBJ databases">
        <authorList>
            <person name="Gan P.H.P."/>
            <person name="Ikeda K."/>
            <person name="Irieda H."/>
            <person name="Narusaka M."/>
            <person name="O'Connell R.J."/>
            <person name="Narusaka Y."/>
            <person name="Takano Y."/>
            <person name="Kubo Y."/>
            <person name="Shirasu K."/>
        </authorList>
    </citation>
    <scope>NUCLEOTIDE SEQUENCE [LARGE SCALE GENOMIC DNA]</scope>
    <source>
        <strain evidence="1 2">Nara gc5</strain>
    </source>
</reference>
<evidence type="ECO:0000313" key="2">
    <source>
        <dbReference type="Proteomes" id="UP000011096"/>
    </source>
</evidence>
<protein>
    <submittedName>
        <fullName evidence="1">Uncharacterized protein</fullName>
    </submittedName>
</protein>
<dbReference type="AlphaFoldDB" id="A0A7J6JH28"/>
<organism evidence="1 2">
    <name type="scientific">Colletotrichum fructicola (strain Nara gc5)</name>
    <name type="common">Anthracnose fungus</name>
    <name type="synonym">Colletotrichum gloeosporioides (strain Nara gc5)</name>
    <dbReference type="NCBI Taxonomy" id="1213859"/>
    <lineage>
        <taxon>Eukaryota</taxon>
        <taxon>Fungi</taxon>
        <taxon>Dikarya</taxon>
        <taxon>Ascomycota</taxon>
        <taxon>Pezizomycotina</taxon>
        <taxon>Sordariomycetes</taxon>
        <taxon>Hypocreomycetidae</taxon>
        <taxon>Glomerellales</taxon>
        <taxon>Glomerellaceae</taxon>
        <taxon>Colletotrichum</taxon>
        <taxon>Colletotrichum gloeosporioides species complex</taxon>
    </lineage>
</organism>
<dbReference type="Proteomes" id="UP000011096">
    <property type="component" value="Unassembled WGS sequence"/>
</dbReference>
<keyword evidence="2" id="KW-1185">Reference proteome</keyword>
<dbReference type="RefSeq" id="XP_066009521.1">
    <property type="nucleotide sequence ID" value="XM_066151160.1"/>
</dbReference>
<proteinExistence type="predicted"/>
<dbReference type="GeneID" id="90979705"/>
<sequence length="74" mass="7892">MLAESRAANLSLRQGVPISKWASTGFTGSATESESYAMRVTRHGPKKPRTPLAYQIQPSFGRPSRGVCIGIAAS</sequence>
<dbReference type="EMBL" id="ANPB02000002">
    <property type="protein sequence ID" value="KAF4489501.1"/>
    <property type="molecule type" value="Genomic_DNA"/>
</dbReference>
<name>A0A7J6JH28_COLFN</name>
<gene>
    <name evidence="1" type="ORF">CGGC5_v003664</name>
</gene>
<evidence type="ECO:0000313" key="1">
    <source>
        <dbReference type="EMBL" id="KAF4489501.1"/>
    </source>
</evidence>
<comment type="caution">
    <text evidence="1">The sequence shown here is derived from an EMBL/GenBank/DDBJ whole genome shotgun (WGS) entry which is preliminary data.</text>
</comment>
<accession>A0A7J6JH28</accession>